<dbReference type="Proteomes" id="UP000035963">
    <property type="component" value="Unassembled WGS sequence"/>
</dbReference>
<dbReference type="PATRIC" id="fig|908627.4.peg.7498"/>
<dbReference type="EMBL" id="AEJF01000196">
    <property type="protein sequence ID" value="KLU21910.1"/>
    <property type="molecule type" value="Genomic_DNA"/>
</dbReference>
<comment type="caution">
    <text evidence="1">The sequence shown here is derived from an EMBL/GenBank/DDBJ whole genome shotgun (WGS) entry which is preliminary data.</text>
</comment>
<reference evidence="1 2" key="1">
    <citation type="journal article" date="2015" name="Genome Announc.">
        <title>Draft Genome Sequence of Burkholderia sp. Strain PML1(12), an Ectomycorrhizosphere-Inhabiting Bacterium with Effective Mineral-Weathering Ability.</title>
        <authorList>
            <person name="Uroz S."/>
            <person name="Oger P."/>
        </authorList>
    </citation>
    <scope>NUCLEOTIDE SEQUENCE [LARGE SCALE GENOMIC DNA]</scope>
    <source>
        <strain evidence="2">PML1(12)</strain>
    </source>
</reference>
<evidence type="ECO:0000313" key="1">
    <source>
        <dbReference type="EMBL" id="KLU21910.1"/>
    </source>
</evidence>
<accession>A0A0J1CM97</accession>
<organism evidence="1 2">
    <name type="scientific">Caballeronia mineralivorans PML1(12)</name>
    <dbReference type="NCBI Taxonomy" id="908627"/>
    <lineage>
        <taxon>Bacteria</taxon>
        <taxon>Pseudomonadati</taxon>
        <taxon>Pseudomonadota</taxon>
        <taxon>Betaproteobacteria</taxon>
        <taxon>Burkholderiales</taxon>
        <taxon>Burkholderiaceae</taxon>
        <taxon>Caballeronia</taxon>
    </lineage>
</organism>
<keyword evidence="2" id="KW-1185">Reference proteome</keyword>
<evidence type="ECO:0000313" key="2">
    <source>
        <dbReference type="Proteomes" id="UP000035963"/>
    </source>
</evidence>
<dbReference type="AlphaFoldDB" id="A0A0J1CM97"/>
<protein>
    <submittedName>
        <fullName evidence="1">Uncharacterized protein</fullName>
    </submittedName>
</protein>
<gene>
    <name evidence="1" type="ORF">EOS_33545</name>
</gene>
<name>A0A0J1CM97_9BURK</name>
<proteinExistence type="predicted"/>
<sequence>MKCAVKMAQAEDTTLQKLLLNHKHSDIPIQSVGVVLPGLKVKLIEFAPKPELARTIGLRLAARPA</sequence>